<protein>
    <recommendedName>
        <fullName evidence="3">tRNA threonylcarbamoyladenosine biosynthesis protein TsaE</fullName>
    </recommendedName>
    <alternativeName>
        <fullName evidence="10">t(6)A37 threonylcarbamoyladenosine biosynthesis protein TsaE</fullName>
    </alternativeName>
</protein>
<dbReference type="RefSeq" id="WP_076602580.1">
    <property type="nucleotide sequence ID" value="NZ_FTMD01000008.1"/>
</dbReference>
<dbReference type="GO" id="GO:0005524">
    <property type="term" value="F:ATP binding"/>
    <property type="evidence" value="ECO:0007669"/>
    <property type="project" value="UniProtKB-KW"/>
</dbReference>
<comment type="similarity">
    <text evidence="2">Belongs to the TsaE family.</text>
</comment>
<feature type="region of interest" description="Disordered" evidence="11">
    <location>
        <begin position="1"/>
        <end position="20"/>
    </location>
</feature>
<reference evidence="13" key="1">
    <citation type="submission" date="2017-01" db="EMBL/GenBank/DDBJ databases">
        <authorList>
            <person name="Varghese N."/>
            <person name="Submissions S."/>
        </authorList>
    </citation>
    <scope>NUCLEOTIDE SEQUENCE [LARGE SCALE GENOMIC DNA]</scope>
    <source>
        <strain evidence="13">ATCC 51758</strain>
    </source>
</reference>
<keyword evidence="7" id="KW-0547">Nucleotide-binding</keyword>
<dbReference type="InterPro" id="IPR003442">
    <property type="entry name" value="T6A_TsaE"/>
</dbReference>
<dbReference type="GO" id="GO:0046872">
    <property type="term" value="F:metal ion binding"/>
    <property type="evidence" value="ECO:0007669"/>
    <property type="project" value="UniProtKB-KW"/>
</dbReference>
<evidence type="ECO:0000256" key="7">
    <source>
        <dbReference type="ARBA" id="ARBA00022741"/>
    </source>
</evidence>
<keyword evidence="8" id="KW-0067">ATP-binding</keyword>
<evidence type="ECO:0000256" key="8">
    <source>
        <dbReference type="ARBA" id="ARBA00022840"/>
    </source>
</evidence>
<sequence>MIHVHHRADDSSPLTAHLDDESDTASAGAALAAALRVGLVIYLRGDLGAGKTTLVRGVLRALGHDGKVKSPTYTLIEPYLVSRLHLYHFDFYRFAVPEEYLEAGLDEYFDGNGVCLVEWPDKAAPYIAAPDLEIRLTVSGPGRRLEALALTEAGQTCIRKLDSELSRNPT</sequence>
<name>A0A1N6WUJ7_9RHOO</name>
<evidence type="ECO:0000256" key="3">
    <source>
        <dbReference type="ARBA" id="ARBA00019010"/>
    </source>
</evidence>
<accession>A0A1N6WUJ7</accession>
<keyword evidence="13" id="KW-1185">Reference proteome</keyword>
<proteinExistence type="inferred from homology"/>
<dbReference type="Proteomes" id="UP000186819">
    <property type="component" value="Unassembled WGS sequence"/>
</dbReference>
<dbReference type="SUPFAM" id="SSF52540">
    <property type="entry name" value="P-loop containing nucleoside triphosphate hydrolases"/>
    <property type="match status" value="1"/>
</dbReference>
<keyword evidence="6" id="KW-0479">Metal-binding</keyword>
<dbReference type="AlphaFoldDB" id="A0A1N6WUJ7"/>
<evidence type="ECO:0000256" key="10">
    <source>
        <dbReference type="ARBA" id="ARBA00032441"/>
    </source>
</evidence>
<dbReference type="PANTHER" id="PTHR33540">
    <property type="entry name" value="TRNA THREONYLCARBAMOYLADENOSINE BIOSYNTHESIS PROTEIN TSAE"/>
    <property type="match status" value="1"/>
</dbReference>
<evidence type="ECO:0000256" key="6">
    <source>
        <dbReference type="ARBA" id="ARBA00022723"/>
    </source>
</evidence>
<keyword evidence="9" id="KW-0460">Magnesium</keyword>
<evidence type="ECO:0000256" key="11">
    <source>
        <dbReference type="SAM" id="MobiDB-lite"/>
    </source>
</evidence>
<dbReference type="NCBIfam" id="TIGR00150">
    <property type="entry name" value="T6A_YjeE"/>
    <property type="match status" value="1"/>
</dbReference>
<evidence type="ECO:0000256" key="9">
    <source>
        <dbReference type="ARBA" id="ARBA00022842"/>
    </source>
</evidence>
<organism evidence="12 13">
    <name type="scientific">Aromatoleum tolulyticum</name>
    <dbReference type="NCBI Taxonomy" id="34027"/>
    <lineage>
        <taxon>Bacteria</taxon>
        <taxon>Pseudomonadati</taxon>
        <taxon>Pseudomonadota</taxon>
        <taxon>Betaproteobacteria</taxon>
        <taxon>Rhodocyclales</taxon>
        <taxon>Rhodocyclaceae</taxon>
        <taxon>Aromatoleum</taxon>
    </lineage>
</organism>
<dbReference type="STRING" id="34027.SAMN05421829_10879"/>
<keyword evidence="4" id="KW-0963">Cytoplasm</keyword>
<comment type="subcellular location">
    <subcellularLocation>
        <location evidence="1">Cytoplasm</location>
    </subcellularLocation>
</comment>
<evidence type="ECO:0000313" key="12">
    <source>
        <dbReference type="EMBL" id="SIQ93732.1"/>
    </source>
</evidence>
<dbReference type="PANTHER" id="PTHR33540:SF2">
    <property type="entry name" value="TRNA THREONYLCARBAMOYLADENOSINE BIOSYNTHESIS PROTEIN TSAE"/>
    <property type="match status" value="1"/>
</dbReference>
<dbReference type="GO" id="GO:0002949">
    <property type="term" value="P:tRNA threonylcarbamoyladenosine modification"/>
    <property type="evidence" value="ECO:0007669"/>
    <property type="project" value="InterPro"/>
</dbReference>
<gene>
    <name evidence="12" type="ORF">SAMN05421829_10879</name>
</gene>
<dbReference type="Gene3D" id="3.40.50.300">
    <property type="entry name" value="P-loop containing nucleotide triphosphate hydrolases"/>
    <property type="match status" value="1"/>
</dbReference>
<dbReference type="Pfam" id="PF02367">
    <property type="entry name" value="TsaE"/>
    <property type="match status" value="1"/>
</dbReference>
<evidence type="ECO:0000256" key="2">
    <source>
        <dbReference type="ARBA" id="ARBA00007599"/>
    </source>
</evidence>
<evidence type="ECO:0000256" key="1">
    <source>
        <dbReference type="ARBA" id="ARBA00004496"/>
    </source>
</evidence>
<dbReference type="OrthoDB" id="9800307at2"/>
<dbReference type="GO" id="GO:0005737">
    <property type="term" value="C:cytoplasm"/>
    <property type="evidence" value="ECO:0007669"/>
    <property type="project" value="UniProtKB-SubCell"/>
</dbReference>
<dbReference type="EMBL" id="FTMD01000008">
    <property type="protein sequence ID" value="SIQ93732.1"/>
    <property type="molecule type" value="Genomic_DNA"/>
</dbReference>
<evidence type="ECO:0000256" key="4">
    <source>
        <dbReference type="ARBA" id="ARBA00022490"/>
    </source>
</evidence>
<keyword evidence="5" id="KW-0819">tRNA processing</keyword>
<dbReference type="InterPro" id="IPR027417">
    <property type="entry name" value="P-loop_NTPase"/>
</dbReference>
<evidence type="ECO:0000313" key="13">
    <source>
        <dbReference type="Proteomes" id="UP000186819"/>
    </source>
</evidence>
<evidence type="ECO:0000256" key="5">
    <source>
        <dbReference type="ARBA" id="ARBA00022694"/>
    </source>
</evidence>